<evidence type="ECO:0000256" key="2">
    <source>
        <dbReference type="SAM" id="MobiDB-lite"/>
    </source>
</evidence>
<dbReference type="PANTHER" id="PTHR47219:SF20">
    <property type="entry name" value="TBC1 DOMAIN FAMILY MEMBER 2B"/>
    <property type="match status" value="1"/>
</dbReference>
<dbReference type="PANTHER" id="PTHR47219">
    <property type="entry name" value="RAB GTPASE-ACTIVATING PROTEIN 1-LIKE"/>
    <property type="match status" value="1"/>
</dbReference>
<organism evidence="4 5">
    <name type="scientific">Gossypium tomentosum</name>
    <name type="common">Hawaiian cotton</name>
    <name type="synonym">Gossypium sandvicense</name>
    <dbReference type="NCBI Taxonomy" id="34277"/>
    <lineage>
        <taxon>Eukaryota</taxon>
        <taxon>Viridiplantae</taxon>
        <taxon>Streptophyta</taxon>
        <taxon>Embryophyta</taxon>
        <taxon>Tracheophyta</taxon>
        <taxon>Spermatophyta</taxon>
        <taxon>Magnoliopsida</taxon>
        <taxon>eudicotyledons</taxon>
        <taxon>Gunneridae</taxon>
        <taxon>Pentapetalae</taxon>
        <taxon>rosids</taxon>
        <taxon>malvids</taxon>
        <taxon>Malvales</taxon>
        <taxon>Malvaceae</taxon>
        <taxon>Malvoideae</taxon>
        <taxon>Gossypium</taxon>
    </lineage>
</organism>
<dbReference type="FunFam" id="1.10.8.270:FF:000018">
    <property type="entry name" value="Ypt/Rab-GAP domain of gyp1p superfamily protein"/>
    <property type="match status" value="1"/>
</dbReference>
<accession>A0A5D2NVM1</accession>
<dbReference type="EMBL" id="CM017619">
    <property type="protein sequence ID" value="TYI07790.1"/>
    <property type="molecule type" value="Genomic_DNA"/>
</dbReference>
<dbReference type="Proteomes" id="UP000322667">
    <property type="component" value="Chromosome A10"/>
</dbReference>
<feature type="compositionally biased region" description="Basic and acidic residues" evidence="2">
    <location>
        <begin position="84"/>
        <end position="117"/>
    </location>
</feature>
<gene>
    <name evidence="4" type="ORF">ES332_A10G249600v1</name>
</gene>
<dbReference type="InterPro" id="IPR000195">
    <property type="entry name" value="Rab-GAP-TBC_dom"/>
</dbReference>
<feature type="coiled-coil region" evidence="1">
    <location>
        <begin position="713"/>
        <end position="740"/>
    </location>
</feature>
<feature type="compositionally biased region" description="Low complexity" evidence="2">
    <location>
        <begin position="214"/>
        <end position="223"/>
    </location>
</feature>
<feature type="domain" description="Rab-GAP TBC" evidence="3">
    <location>
        <begin position="252"/>
        <end position="460"/>
    </location>
</feature>
<feature type="region of interest" description="Disordered" evidence="2">
    <location>
        <begin position="1"/>
        <end position="23"/>
    </location>
</feature>
<dbReference type="EMBL" id="CM017619">
    <property type="protein sequence ID" value="TYI07789.1"/>
    <property type="molecule type" value="Genomic_DNA"/>
</dbReference>
<name>A0A5D2NVM1_GOSTO</name>
<feature type="compositionally biased region" description="Polar residues" evidence="2">
    <location>
        <begin position="747"/>
        <end position="774"/>
    </location>
</feature>
<feature type="region of interest" description="Disordered" evidence="2">
    <location>
        <begin position="166"/>
        <end position="238"/>
    </location>
</feature>
<dbReference type="GO" id="GO:0005096">
    <property type="term" value="F:GTPase activator activity"/>
    <property type="evidence" value="ECO:0007669"/>
    <property type="project" value="TreeGrafter"/>
</dbReference>
<dbReference type="SUPFAM" id="SSF47923">
    <property type="entry name" value="Ypt/Rab-GAP domain of gyp1p"/>
    <property type="match status" value="2"/>
</dbReference>
<feature type="region of interest" description="Disordered" evidence="2">
    <location>
        <begin position="56"/>
        <end position="139"/>
    </location>
</feature>
<evidence type="ECO:0000313" key="5">
    <source>
        <dbReference type="Proteomes" id="UP000322667"/>
    </source>
</evidence>
<evidence type="ECO:0000256" key="1">
    <source>
        <dbReference type="SAM" id="Coils"/>
    </source>
</evidence>
<feature type="compositionally biased region" description="Polar residues" evidence="2">
    <location>
        <begin position="286"/>
        <end position="307"/>
    </location>
</feature>
<feature type="coiled-coil region" evidence="1">
    <location>
        <begin position="643"/>
        <end position="680"/>
    </location>
</feature>
<evidence type="ECO:0000313" key="4">
    <source>
        <dbReference type="EMBL" id="TYI07789.1"/>
    </source>
</evidence>
<reference evidence="4 5" key="1">
    <citation type="submission" date="2019-07" db="EMBL/GenBank/DDBJ databases">
        <title>WGS assembly of Gossypium tomentosum.</title>
        <authorList>
            <person name="Chen Z.J."/>
            <person name="Sreedasyam A."/>
            <person name="Ando A."/>
            <person name="Song Q."/>
            <person name="De L."/>
            <person name="Hulse-Kemp A."/>
            <person name="Ding M."/>
            <person name="Ye W."/>
            <person name="Kirkbride R."/>
            <person name="Jenkins J."/>
            <person name="Plott C."/>
            <person name="Lovell J."/>
            <person name="Lin Y.-M."/>
            <person name="Vaughn R."/>
            <person name="Liu B."/>
            <person name="Li W."/>
            <person name="Simpson S."/>
            <person name="Scheffler B."/>
            <person name="Saski C."/>
            <person name="Grover C."/>
            <person name="Hu G."/>
            <person name="Conover J."/>
            <person name="Carlson J."/>
            <person name="Shu S."/>
            <person name="Boston L."/>
            <person name="Williams M."/>
            <person name="Peterson D."/>
            <person name="Mcgee K."/>
            <person name="Jones D."/>
            <person name="Wendel J."/>
            <person name="Stelly D."/>
            <person name="Grimwood J."/>
            <person name="Schmutz J."/>
        </authorList>
    </citation>
    <scope>NUCLEOTIDE SEQUENCE [LARGE SCALE GENOMIC DNA]</scope>
    <source>
        <strain evidence="4">7179.01</strain>
    </source>
</reference>
<feature type="compositionally biased region" description="Basic and acidic residues" evidence="2">
    <location>
        <begin position="822"/>
        <end position="860"/>
    </location>
</feature>
<dbReference type="InterPro" id="IPR035969">
    <property type="entry name" value="Rab-GAP_TBC_sf"/>
</dbReference>
<dbReference type="FunFam" id="1.10.472.80:FF:000013">
    <property type="entry name" value="TBC1 domain family member 8B"/>
    <property type="match status" value="1"/>
</dbReference>
<keyword evidence="5" id="KW-1185">Reference proteome</keyword>
<sequence>MRSSSSTGAAAAATISTTNKGVNPVIAFEHKRDAYGFAVRPQHVQRYREYANIYKEEEEERSDRWNDFLERQAESAQLPVNGRPSEEGKETSHAAEDGDSEVKKGTERDDLCERKSGSDNLSENDTEKEKVQSAPEKKVHQIQIWTEIRPSLRAIEDMMSVRVKKKGILSKDEQKTSQGKPLTPTEDARSPKGASEEDSDDEFYDAERSDPVQDSPTSGSGSTRTGGGADDADPTESLFPWKEELEVLVRGGVPMALRGELWQAFVGVRARRVDNYYQDLLANETNCGNNTEQQSLQSDSKGSTTESIGGPEKWKGQIEKDLPRTFPGHPALDDDGRNALRRLLTAYARHNPSVGYCQAMNFFAALLLLLMPEENAFWTLMGIIDDYFDGYYSEEMIESQVDQLVFEELVRERFPKLVNHLDYLGVQVAWVTGPWFLSIFMNMLPWESVLRVWDVLLYEGNRVMLFRTALALMELYGPALVTTKDAGDAVTLLQSLAGSTFDSSQLVLTACMGYQNVNEKRLHDLREKHRSAVIAAVEERSKGLQAWRDSQGLASKLYNFKQDPKSMIMETNKTKANGDLSHSESGSTNSDEVLISLTGDADTGAVPDLQEQVVWLKVELCRLLEEKRSAVLRSEELETALMEMVKQDNRRQLSARVEQLEQEVAELRMALSQKQEQENAMLQVLMRVEQDQRVTEDARRFAEQDAAAQRYAVQVLQEKYEEAAASLAEMEKRVVMAESMLEATLQYQSGQSKVQPSPRSSHPDSSARSNQEPQQEIPARKISILSRPFGLGWRDRNKGKPGNVDGPNDGKPSNEGQNTEIQQKDTNDKETNGKDTNEKELNGKDTDDKGTNDIEGQHKE</sequence>
<dbReference type="Pfam" id="PF00566">
    <property type="entry name" value="RabGAP-TBC"/>
    <property type="match status" value="1"/>
</dbReference>
<dbReference type="InterPro" id="IPR050302">
    <property type="entry name" value="Rab_GAP_TBC_domain"/>
</dbReference>
<feature type="compositionally biased region" description="Basic and acidic residues" evidence="2">
    <location>
        <begin position="61"/>
        <end position="73"/>
    </location>
</feature>
<feature type="compositionally biased region" description="Low complexity" evidence="2">
    <location>
        <begin position="1"/>
        <end position="18"/>
    </location>
</feature>
<keyword evidence="1" id="KW-0175">Coiled coil</keyword>
<dbReference type="PROSITE" id="PS50086">
    <property type="entry name" value="TBC_RABGAP"/>
    <property type="match status" value="1"/>
</dbReference>
<feature type="region of interest" description="Disordered" evidence="2">
    <location>
        <begin position="286"/>
        <end position="316"/>
    </location>
</feature>
<dbReference type="SMART" id="SM00164">
    <property type="entry name" value="TBC"/>
    <property type="match status" value="1"/>
</dbReference>
<evidence type="ECO:0000259" key="3">
    <source>
        <dbReference type="PROSITE" id="PS50086"/>
    </source>
</evidence>
<dbReference type="Gene3D" id="1.10.472.80">
    <property type="entry name" value="Ypt/Rab-GAP domain of gyp1p, domain 3"/>
    <property type="match status" value="1"/>
</dbReference>
<feature type="compositionally biased region" description="Basic and acidic residues" evidence="2">
    <location>
        <begin position="125"/>
        <end position="139"/>
    </location>
</feature>
<dbReference type="AlphaFoldDB" id="A0A5D2NVM1"/>
<dbReference type="GO" id="GO:0031267">
    <property type="term" value="F:small GTPase binding"/>
    <property type="evidence" value="ECO:0007669"/>
    <property type="project" value="TreeGrafter"/>
</dbReference>
<feature type="region of interest" description="Disordered" evidence="2">
    <location>
        <begin position="747"/>
        <end position="860"/>
    </location>
</feature>
<protein>
    <recommendedName>
        <fullName evidence="3">Rab-GAP TBC domain-containing protein</fullName>
    </recommendedName>
</protein>
<proteinExistence type="predicted"/>
<dbReference type="Gene3D" id="1.10.8.270">
    <property type="entry name" value="putative rabgap domain of human tbc1 domain family member 14 like domains"/>
    <property type="match status" value="1"/>
</dbReference>